<dbReference type="InterPro" id="IPR001789">
    <property type="entry name" value="Sig_transdc_resp-reg_receiver"/>
</dbReference>
<dbReference type="Pfam" id="PF00072">
    <property type="entry name" value="Response_reg"/>
    <property type="match status" value="1"/>
</dbReference>
<dbReference type="InterPro" id="IPR036388">
    <property type="entry name" value="WH-like_DNA-bd_sf"/>
</dbReference>
<dbReference type="PANTHER" id="PTHR48111:SF40">
    <property type="entry name" value="PHOSPHATE REGULON TRANSCRIPTIONAL REGULATORY PROTEIN PHOB"/>
    <property type="match status" value="1"/>
</dbReference>
<feature type="domain" description="OmpR/PhoB-type" evidence="7">
    <location>
        <begin position="128"/>
        <end position="227"/>
    </location>
</feature>
<name>A0ABZ0SCK0_9GAMM</name>
<feature type="domain" description="Response regulatory" evidence="6">
    <location>
        <begin position="5"/>
        <end position="120"/>
    </location>
</feature>
<keyword evidence="3 5" id="KW-0238">DNA-binding</keyword>
<dbReference type="EMBL" id="CP121472">
    <property type="protein sequence ID" value="WPL17305.1"/>
    <property type="molecule type" value="Genomic_DNA"/>
</dbReference>
<dbReference type="CDD" id="cd00383">
    <property type="entry name" value="trans_reg_C"/>
    <property type="match status" value="1"/>
</dbReference>
<evidence type="ECO:0000256" key="3">
    <source>
        <dbReference type="ARBA" id="ARBA00023125"/>
    </source>
</evidence>
<protein>
    <submittedName>
        <fullName evidence="8">Phosphate regulon transcriptional regulatory protein PhoB</fullName>
    </submittedName>
</protein>
<dbReference type="Gene3D" id="3.40.50.2300">
    <property type="match status" value="1"/>
</dbReference>
<dbReference type="SUPFAM" id="SSF52172">
    <property type="entry name" value="CheY-like"/>
    <property type="match status" value="1"/>
</dbReference>
<evidence type="ECO:0000256" key="1">
    <source>
        <dbReference type="ARBA" id="ARBA00022553"/>
    </source>
</evidence>
<evidence type="ECO:0000313" key="9">
    <source>
        <dbReference type="Proteomes" id="UP001432180"/>
    </source>
</evidence>
<dbReference type="SMART" id="SM00448">
    <property type="entry name" value="REC"/>
    <property type="match status" value="1"/>
</dbReference>
<keyword evidence="2" id="KW-0902">Two-component regulatory system</keyword>
<feature type="DNA-binding region" description="OmpR/PhoB-type" evidence="5">
    <location>
        <begin position="128"/>
        <end position="227"/>
    </location>
</feature>
<dbReference type="InterPro" id="IPR001867">
    <property type="entry name" value="OmpR/PhoB-type_DNA-bd"/>
</dbReference>
<dbReference type="SMART" id="SM00862">
    <property type="entry name" value="Trans_reg_C"/>
    <property type="match status" value="1"/>
</dbReference>
<dbReference type="InterPro" id="IPR011006">
    <property type="entry name" value="CheY-like_superfamily"/>
</dbReference>
<gene>
    <name evidence="8" type="primary">phoB_1</name>
    <name evidence="8" type="ORF">Thiowin_02308</name>
</gene>
<dbReference type="Gene3D" id="6.10.250.690">
    <property type="match status" value="1"/>
</dbReference>
<keyword evidence="1 4" id="KW-0597">Phosphoprotein</keyword>
<evidence type="ECO:0000259" key="7">
    <source>
        <dbReference type="PROSITE" id="PS51755"/>
    </source>
</evidence>
<reference evidence="8 9" key="1">
    <citation type="journal article" date="2023" name="Microorganisms">
        <title>Thiorhodovibrio frisius and Trv. litoralis spp. nov., Two Novel Members from a Clade of Fastidious Purple Sulfur Bacteria That Exhibit Unique Red-Shifted Light-Harvesting Capabilities.</title>
        <authorList>
            <person name="Methner A."/>
            <person name="Kuzyk S.B."/>
            <person name="Petersen J."/>
            <person name="Bauer S."/>
            <person name="Brinkmann H."/>
            <person name="Sichau K."/>
            <person name="Wanner G."/>
            <person name="Wolf J."/>
            <person name="Neumann-Schaal M."/>
            <person name="Henke P."/>
            <person name="Tank M."/>
            <person name="Sproer C."/>
            <person name="Bunk B."/>
            <person name="Overmann J."/>
        </authorList>
    </citation>
    <scope>NUCLEOTIDE SEQUENCE [LARGE SCALE GENOMIC DNA]</scope>
    <source>
        <strain evidence="8 9">DSM 6702</strain>
    </source>
</reference>
<dbReference type="PANTHER" id="PTHR48111">
    <property type="entry name" value="REGULATOR OF RPOS"/>
    <property type="match status" value="1"/>
</dbReference>
<dbReference type="Pfam" id="PF00486">
    <property type="entry name" value="Trans_reg_C"/>
    <property type="match status" value="1"/>
</dbReference>
<evidence type="ECO:0000259" key="6">
    <source>
        <dbReference type="PROSITE" id="PS50110"/>
    </source>
</evidence>
<dbReference type="PROSITE" id="PS50110">
    <property type="entry name" value="RESPONSE_REGULATORY"/>
    <property type="match status" value="1"/>
</dbReference>
<dbReference type="Proteomes" id="UP001432180">
    <property type="component" value="Chromosome"/>
</dbReference>
<evidence type="ECO:0000256" key="2">
    <source>
        <dbReference type="ARBA" id="ARBA00023012"/>
    </source>
</evidence>
<dbReference type="InterPro" id="IPR039420">
    <property type="entry name" value="WalR-like"/>
</dbReference>
<dbReference type="PROSITE" id="PS51755">
    <property type="entry name" value="OMPR_PHOB"/>
    <property type="match status" value="1"/>
</dbReference>
<accession>A0ABZ0SCK0</accession>
<dbReference type="RefSeq" id="WP_328987825.1">
    <property type="nucleotide sequence ID" value="NZ_CP121472.1"/>
</dbReference>
<evidence type="ECO:0000256" key="5">
    <source>
        <dbReference type="PROSITE-ProRule" id="PRU01091"/>
    </source>
</evidence>
<evidence type="ECO:0000256" key="4">
    <source>
        <dbReference type="PROSITE-ProRule" id="PRU00169"/>
    </source>
</evidence>
<feature type="modified residue" description="4-aspartylphosphate" evidence="4">
    <location>
        <position position="54"/>
    </location>
</feature>
<sequence>MNSIRIGLLEDDAVVAQMLEMAFAGSGWLCDSFETLTDIKQALTALSYDLLVLDWMVPDGTVETLIPWVRESLGWEIPILIESLLGDEPRIVRALGLGANDYVVKPLRLAEVNARIRALLRNQRSTHRPIMAHGPYRIDTAQRELTMDGEPVKLTRVELDLVIYFFRHAGELLSRERLLADVWGISAPLETRTVDYHVSRLRKKLRMGTSGVVMITCMPGYGYRLETEAAGGETHPPG</sequence>
<organism evidence="8 9">
    <name type="scientific">Thiorhodovibrio winogradskyi</name>
    <dbReference type="NCBI Taxonomy" id="77007"/>
    <lineage>
        <taxon>Bacteria</taxon>
        <taxon>Pseudomonadati</taxon>
        <taxon>Pseudomonadota</taxon>
        <taxon>Gammaproteobacteria</taxon>
        <taxon>Chromatiales</taxon>
        <taxon>Chromatiaceae</taxon>
        <taxon>Thiorhodovibrio</taxon>
    </lineage>
</organism>
<proteinExistence type="predicted"/>
<dbReference type="Gene3D" id="1.10.10.10">
    <property type="entry name" value="Winged helix-like DNA-binding domain superfamily/Winged helix DNA-binding domain"/>
    <property type="match status" value="1"/>
</dbReference>
<keyword evidence="9" id="KW-1185">Reference proteome</keyword>
<evidence type="ECO:0000313" key="8">
    <source>
        <dbReference type="EMBL" id="WPL17305.1"/>
    </source>
</evidence>